<dbReference type="PANTHER" id="PTHR33744">
    <property type="entry name" value="CARBOHYDRATE DIACID REGULATOR"/>
    <property type="match status" value="1"/>
</dbReference>
<evidence type="ECO:0000259" key="3">
    <source>
        <dbReference type="Pfam" id="PF14361"/>
    </source>
</evidence>
<proteinExistence type="inferred from homology"/>
<name>A0A934V3Z5_9PSEU</name>
<protein>
    <submittedName>
        <fullName evidence="5">Helix-turn-helix domain-containing protein</fullName>
    </submittedName>
</protein>
<dbReference type="RefSeq" id="WP_200322915.1">
    <property type="nucleotide sequence ID" value="NZ_JAENJH010000008.1"/>
</dbReference>
<dbReference type="InterPro" id="IPR025736">
    <property type="entry name" value="PucR_C-HTH_dom"/>
</dbReference>
<dbReference type="Proteomes" id="UP000635245">
    <property type="component" value="Unassembled WGS sequence"/>
</dbReference>
<dbReference type="InterPro" id="IPR051448">
    <property type="entry name" value="CdaR-like_regulators"/>
</dbReference>
<feature type="domain" description="RsbT co-antagonist protein RsbRD N-terminal" evidence="3">
    <location>
        <begin position="13"/>
        <end position="145"/>
    </location>
</feature>
<dbReference type="Pfam" id="PF14361">
    <property type="entry name" value="RsbRD_N"/>
    <property type="match status" value="1"/>
</dbReference>
<dbReference type="EMBL" id="JAENJH010000008">
    <property type="protein sequence ID" value="MBK1787826.1"/>
    <property type="molecule type" value="Genomic_DNA"/>
</dbReference>
<feature type="domain" description="CdaR GGDEF-like" evidence="4">
    <location>
        <begin position="162"/>
        <end position="278"/>
    </location>
</feature>
<dbReference type="InterPro" id="IPR041522">
    <property type="entry name" value="CdaR_GGDEF"/>
</dbReference>
<dbReference type="AlphaFoldDB" id="A0A934V3Z5"/>
<feature type="domain" description="PucR C-terminal helix-turn-helix" evidence="2">
    <location>
        <begin position="333"/>
        <end position="390"/>
    </location>
</feature>
<gene>
    <name evidence="5" type="ORF">JHE00_26150</name>
</gene>
<evidence type="ECO:0000259" key="4">
    <source>
        <dbReference type="Pfam" id="PF17853"/>
    </source>
</evidence>
<reference evidence="5" key="1">
    <citation type="submission" date="2020-12" db="EMBL/GenBank/DDBJ databases">
        <title>Prauserella sp. ASG 168, a novel actinomycete isolated from cave rock.</title>
        <authorList>
            <person name="Suriyachadkun C."/>
        </authorList>
    </citation>
    <scope>NUCLEOTIDE SEQUENCE</scope>
    <source>
        <strain evidence="5">ASG 168</strain>
    </source>
</reference>
<dbReference type="InterPro" id="IPR042070">
    <property type="entry name" value="PucR_C-HTH_sf"/>
</dbReference>
<accession>A0A934V3Z5</accession>
<evidence type="ECO:0000313" key="5">
    <source>
        <dbReference type="EMBL" id="MBK1787826.1"/>
    </source>
</evidence>
<comment type="similarity">
    <text evidence="1">Belongs to the CdaR family.</text>
</comment>
<dbReference type="PANTHER" id="PTHR33744:SF1">
    <property type="entry name" value="DNA-BINDING TRANSCRIPTIONAL ACTIVATOR ADER"/>
    <property type="match status" value="1"/>
</dbReference>
<dbReference type="InterPro" id="IPR025751">
    <property type="entry name" value="RsbRD_N_dom"/>
</dbReference>
<evidence type="ECO:0000259" key="2">
    <source>
        <dbReference type="Pfam" id="PF13556"/>
    </source>
</evidence>
<dbReference type="Gene3D" id="1.10.10.2840">
    <property type="entry name" value="PucR C-terminal helix-turn-helix domain"/>
    <property type="match status" value="1"/>
</dbReference>
<dbReference type="Pfam" id="PF13556">
    <property type="entry name" value="HTH_30"/>
    <property type="match status" value="1"/>
</dbReference>
<sequence>MTGSQRGFEDPEEIGRLLTETICAQHPDYAALSPEVYADVVDANVQNARLYAYVVLEDKRPTPAQLASLADAARRRVGQGVTLESLLRAYRIGARRMWKEMSERRPDLDQHALTDLTLNYIDWISTTGEHAYLGEQRRLLASGHDRTRLSLGALVEDHFTTDDERDAAVGELGLDPAGAHVGAVIAGAHTGVAVPVEQLWGVLQSVRRSAPTSVAAVLPRGAVVLFPASATTGISELLHRALQSASGPHADVLRAGVGEPRAGAAQIAATVREAERALLLGGILHPGKPVHGYEDIRFFDLFRQGEPVDEFVRVVLGEQLKADRAGRGRLDMIKTLYVWFTLGMNRKASAERLGVHPNTLDNRLRQATNLFGVDVTSPEQSFRFQLAVRLIPLCNRAEWLDGPPALADILGDEGA</sequence>
<comment type="caution">
    <text evidence="5">The sequence shown here is derived from an EMBL/GenBank/DDBJ whole genome shotgun (WGS) entry which is preliminary data.</text>
</comment>
<evidence type="ECO:0000313" key="6">
    <source>
        <dbReference type="Proteomes" id="UP000635245"/>
    </source>
</evidence>
<keyword evidence="6" id="KW-1185">Reference proteome</keyword>
<organism evidence="5 6">
    <name type="scientific">Prauserella cavernicola</name>
    <dbReference type="NCBI Taxonomy" id="2800127"/>
    <lineage>
        <taxon>Bacteria</taxon>
        <taxon>Bacillati</taxon>
        <taxon>Actinomycetota</taxon>
        <taxon>Actinomycetes</taxon>
        <taxon>Pseudonocardiales</taxon>
        <taxon>Pseudonocardiaceae</taxon>
        <taxon>Prauserella</taxon>
    </lineage>
</organism>
<evidence type="ECO:0000256" key="1">
    <source>
        <dbReference type="ARBA" id="ARBA00006754"/>
    </source>
</evidence>
<dbReference type="Pfam" id="PF17853">
    <property type="entry name" value="GGDEF_2"/>
    <property type="match status" value="1"/>
</dbReference>